<dbReference type="EMBL" id="FCOW01000038">
    <property type="protein sequence ID" value="CVK21566.1"/>
    <property type="molecule type" value="Genomic_DNA"/>
</dbReference>
<dbReference type="Proteomes" id="UP000245702">
    <property type="component" value="Unassembled WGS sequence"/>
</dbReference>
<evidence type="ECO:0000313" key="2">
    <source>
        <dbReference type="EMBL" id="WXA41866.1"/>
    </source>
</evidence>
<dbReference type="EMBL" id="CP146992">
    <property type="protein sequence ID" value="WXA41866.1"/>
    <property type="molecule type" value="Genomic_DNA"/>
</dbReference>
<protein>
    <submittedName>
        <fullName evidence="2">Uncharacterized protein</fullName>
    </submittedName>
</protein>
<accession>A0A1U7MA41</accession>
<name>A0A1U7MA41_9FIRM</name>
<geneLocation type="plasmid" evidence="2 3">
    <name>pSSP59</name>
</geneLocation>
<dbReference type="AlphaFoldDB" id="A0A1U7MA41"/>
<gene>
    <name evidence="2" type="ORF">SPSPH_046780</name>
    <name evidence="1" type="ORF">SSPH_04258</name>
</gene>
<dbReference type="RefSeq" id="WP_075758151.1">
    <property type="nucleotide sequence ID" value="NZ_CP146992.1"/>
</dbReference>
<reference evidence="2" key="2">
    <citation type="submission" date="2024-03" db="EMBL/GenBank/DDBJ databases">
        <title>Complete genome sequence of Sporomusa sphaeroides DSM 2875T isolated from mud of the Leine river and Sporomusa ovata DSM 2662T isolated from sugar beet leaf silage.</title>
        <authorList>
            <person name="Boeer T."/>
            <person name="Lueschen A."/>
            <person name="Daniel R."/>
            <person name="Poehlein A."/>
        </authorList>
    </citation>
    <scope>NUCLEOTIDE SEQUENCE</scope>
    <source>
        <strain evidence="2">DSM 2875</strain>
        <plasmid evidence="2">pSSP59</plasmid>
    </source>
</reference>
<dbReference type="KEGG" id="ssph:SPSPH_046780"/>
<evidence type="ECO:0000313" key="1">
    <source>
        <dbReference type="EMBL" id="CVK21566.1"/>
    </source>
</evidence>
<reference evidence="1 4" key="1">
    <citation type="submission" date="2016-01" db="EMBL/GenBank/DDBJ databases">
        <authorList>
            <person name="Brown R."/>
        </authorList>
    </citation>
    <scope>NUCLEOTIDE SEQUENCE [LARGE SCALE GENOMIC DNA]</scope>
    <source>
        <strain evidence="1">Sporomusa sphaeroides DSM 2875</strain>
    </source>
</reference>
<evidence type="ECO:0000313" key="4">
    <source>
        <dbReference type="Proteomes" id="UP000245702"/>
    </source>
</evidence>
<dbReference type="Proteomes" id="UP000186950">
    <property type="component" value="Plasmid pSSP59"/>
</dbReference>
<keyword evidence="2" id="KW-0614">Plasmid</keyword>
<proteinExistence type="predicted"/>
<sequence length="172" mass="20204">MKPKKITAWHMSTNLDYRVWQNDENNYFVSTTKTIATKLLLNLFDEDTDNKMHYGLVREIWNIGKVKAAEYAKQIIDASMDGFLSAPVAAIAMSILTDQVGFLYPDEFLTERLVGKKRLQYWKECLEKYTVNYEEPAIYAIMNMWGNDNKELLVFIKDNHKIIDRIIKDCEY</sequence>
<keyword evidence="4" id="KW-1185">Reference proteome</keyword>
<organism evidence="2 3">
    <name type="scientific">Sporomusa sphaeroides DSM 2875</name>
    <dbReference type="NCBI Taxonomy" id="1337886"/>
    <lineage>
        <taxon>Bacteria</taxon>
        <taxon>Bacillati</taxon>
        <taxon>Bacillota</taxon>
        <taxon>Negativicutes</taxon>
        <taxon>Selenomonadales</taxon>
        <taxon>Sporomusaceae</taxon>
        <taxon>Sporomusa</taxon>
    </lineage>
</organism>
<evidence type="ECO:0000313" key="3">
    <source>
        <dbReference type="Proteomes" id="UP000186950"/>
    </source>
</evidence>